<protein>
    <recommendedName>
        <fullName evidence="4">Long-chain fatty acid transport protein</fullName>
    </recommendedName>
</protein>
<dbReference type="EMBL" id="BMXF01000003">
    <property type="protein sequence ID" value="GHB77541.1"/>
    <property type="molecule type" value="Genomic_DNA"/>
</dbReference>
<keyword evidence="1" id="KW-0732">Signal</keyword>
<accession>A0A8J3DCT2</accession>
<feature type="chain" id="PRO_5035153386" description="Long-chain fatty acid transport protein" evidence="1">
    <location>
        <begin position="30"/>
        <end position="435"/>
    </location>
</feature>
<keyword evidence="3" id="KW-1185">Reference proteome</keyword>
<feature type="signal peptide" evidence="1">
    <location>
        <begin position="1"/>
        <end position="29"/>
    </location>
</feature>
<evidence type="ECO:0008006" key="4">
    <source>
        <dbReference type="Google" id="ProtNLM"/>
    </source>
</evidence>
<dbReference type="Gene3D" id="2.40.160.60">
    <property type="entry name" value="Outer membrane protein transport protein (OMPP1/FadL/TodX)"/>
    <property type="match status" value="1"/>
</dbReference>
<sequence length="435" mass="47215">MSIYRNNKSITALVIGALIFVGSNASVQAQGLGNSPYSVLGVGESYSDAFSTNQGMGGAGVSTSNGIHINNLNPALWVRNRYTTFEFGAISQYKEIKAPNASQRDFGANIGYLALSLPAGKRWSLGLSLKPYSFVDFESRSSGKVSGTIYDTYYYYSGKGAINQVSLTNAFQLGKYVSVGLESSYLFGNVRRASESQLLIGDGADYLVSRTERNSYSDFFFRAGTAVRIPIKKDNKLNLNLGGTYSFGTDLKARQTTSFELTNNSFAVGLPDTLSNNAKGGIHLPSQYRIGASLEWPYKLTLAVDYSRQNWSQYRSFAGNNDGLVDAGRVHLGLEYIPDLVASAGYFKKVEYRLGFSTGSMPYSPDGAQLKDTNLSIGGTFPVGLNGNSPNSFTLSFIAGQRGVVSNQAIQERYGKIVLGITLVDNSWFSKVRID</sequence>
<evidence type="ECO:0000313" key="2">
    <source>
        <dbReference type="EMBL" id="GHB77541.1"/>
    </source>
</evidence>
<proteinExistence type="predicted"/>
<dbReference type="SUPFAM" id="SSF56935">
    <property type="entry name" value="Porins"/>
    <property type="match status" value="1"/>
</dbReference>
<dbReference type="Proteomes" id="UP000598271">
    <property type="component" value="Unassembled WGS sequence"/>
</dbReference>
<gene>
    <name evidence="2" type="ORF">GCM10007390_34640</name>
</gene>
<name>A0A8J3DCT2_9BACT</name>
<dbReference type="RefSeq" id="WP_229581074.1">
    <property type="nucleotide sequence ID" value="NZ_BMXF01000003.1"/>
</dbReference>
<organism evidence="2 3">
    <name type="scientific">Persicitalea jodogahamensis</name>
    <dbReference type="NCBI Taxonomy" id="402147"/>
    <lineage>
        <taxon>Bacteria</taxon>
        <taxon>Pseudomonadati</taxon>
        <taxon>Bacteroidota</taxon>
        <taxon>Cytophagia</taxon>
        <taxon>Cytophagales</taxon>
        <taxon>Spirosomataceae</taxon>
        <taxon>Persicitalea</taxon>
    </lineage>
</organism>
<comment type="caution">
    <text evidence="2">The sequence shown here is derived from an EMBL/GenBank/DDBJ whole genome shotgun (WGS) entry which is preliminary data.</text>
</comment>
<reference evidence="2 3" key="1">
    <citation type="journal article" date="2014" name="Int. J. Syst. Evol. Microbiol.">
        <title>Complete genome sequence of Corynebacterium casei LMG S-19264T (=DSM 44701T), isolated from a smear-ripened cheese.</title>
        <authorList>
            <consortium name="US DOE Joint Genome Institute (JGI-PGF)"/>
            <person name="Walter F."/>
            <person name="Albersmeier A."/>
            <person name="Kalinowski J."/>
            <person name="Ruckert C."/>
        </authorList>
    </citation>
    <scope>NUCLEOTIDE SEQUENCE [LARGE SCALE GENOMIC DNA]</scope>
    <source>
        <strain evidence="2 3">KCTC 12866</strain>
    </source>
</reference>
<dbReference type="AlphaFoldDB" id="A0A8J3DCT2"/>
<evidence type="ECO:0000313" key="3">
    <source>
        <dbReference type="Proteomes" id="UP000598271"/>
    </source>
</evidence>
<evidence type="ECO:0000256" key="1">
    <source>
        <dbReference type="SAM" id="SignalP"/>
    </source>
</evidence>